<dbReference type="RefSeq" id="WP_322497692.1">
    <property type="nucleotide sequence ID" value="NZ_JARGYT010000027.1"/>
</dbReference>
<evidence type="ECO:0000313" key="2">
    <source>
        <dbReference type="EMBL" id="MDZ5762214.1"/>
    </source>
</evidence>
<dbReference type="Proteomes" id="UP001293791">
    <property type="component" value="Unassembled WGS sequence"/>
</dbReference>
<name>A0ABU5L7W2_9RICK</name>
<keyword evidence="1" id="KW-0472">Membrane</keyword>
<protein>
    <submittedName>
        <fullName evidence="2">Uncharacterized protein</fullName>
    </submittedName>
</protein>
<accession>A0ABU5L7W2</accession>
<dbReference type="EMBL" id="JARGYT010000027">
    <property type="protein sequence ID" value="MDZ5762214.1"/>
    <property type="molecule type" value="Genomic_DNA"/>
</dbReference>
<comment type="caution">
    <text evidence="2">The sequence shown here is derived from an EMBL/GenBank/DDBJ whole genome shotgun (WGS) entry which is preliminary data.</text>
</comment>
<feature type="transmembrane region" description="Helical" evidence="1">
    <location>
        <begin position="42"/>
        <end position="63"/>
    </location>
</feature>
<reference evidence="2 3" key="1">
    <citation type="submission" date="2023-02" db="EMBL/GenBank/DDBJ databases">
        <title>Host association and intracellularity evolved multiple times independently in the Rickettsiales.</title>
        <authorList>
            <person name="Castelli M."/>
            <person name="Nardi T."/>
            <person name="Gammuto L."/>
            <person name="Bellinzona G."/>
            <person name="Sabaneyeva E."/>
            <person name="Potekhin A."/>
            <person name="Serra V."/>
            <person name="Petroni G."/>
            <person name="Sassera D."/>
        </authorList>
    </citation>
    <scope>NUCLEOTIDE SEQUENCE [LARGE SCALE GENOMIC DNA]</scope>
    <source>
        <strain evidence="2 3">BOD18</strain>
    </source>
</reference>
<gene>
    <name evidence="2" type="ORF">Cyrtocomes_00587</name>
</gene>
<organism evidence="2 3">
    <name type="scientific">Candidatus Cyrtobacter comes</name>
    <dbReference type="NCBI Taxonomy" id="675776"/>
    <lineage>
        <taxon>Bacteria</taxon>
        <taxon>Pseudomonadati</taxon>
        <taxon>Pseudomonadota</taxon>
        <taxon>Alphaproteobacteria</taxon>
        <taxon>Rickettsiales</taxon>
        <taxon>Candidatus Midichloriaceae</taxon>
        <taxon>Candidatus Cyrtobacter</taxon>
    </lineage>
</organism>
<evidence type="ECO:0000256" key="1">
    <source>
        <dbReference type="SAM" id="Phobius"/>
    </source>
</evidence>
<keyword evidence="1" id="KW-1133">Transmembrane helix</keyword>
<keyword evidence="3" id="KW-1185">Reference proteome</keyword>
<proteinExistence type="predicted"/>
<sequence length="64" mass="6749">MSKPKVNKGFTSDLKDSLYISIYPAAAPLLHSILLSDKNMTISGLITDLLLGGILFIGSAISAL</sequence>
<evidence type="ECO:0000313" key="3">
    <source>
        <dbReference type="Proteomes" id="UP001293791"/>
    </source>
</evidence>
<keyword evidence="1" id="KW-0812">Transmembrane</keyword>